<reference evidence="1 2" key="1">
    <citation type="submission" date="2023-04" db="EMBL/GenBank/DDBJ databases">
        <title>A novel bacteria isolated from coastal sediment.</title>
        <authorList>
            <person name="Liu X.-J."/>
            <person name="Du Z.-J."/>
        </authorList>
    </citation>
    <scope>NUCLEOTIDE SEQUENCE [LARGE SCALE GENOMIC DNA]</scope>
    <source>
        <strain evidence="1 2">SDUM461003</strain>
    </source>
</reference>
<evidence type="ECO:0000313" key="1">
    <source>
        <dbReference type="EMBL" id="MDQ8205997.1"/>
    </source>
</evidence>
<protein>
    <recommendedName>
        <fullName evidence="3">CarD-like/TRCF RNAP-interacting domain-containing protein</fullName>
    </recommendedName>
</protein>
<evidence type="ECO:0000313" key="2">
    <source>
        <dbReference type="Proteomes" id="UP001225316"/>
    </source>
</evidence>
<sequence>MEWQFKTIARKSTLSAEAFNPGDQVVCLIYKDDVAGELGRADLRPDEVELFELPGEVLGRWVRVVKEPDEESSTARETMASAEDFFFSLFEHEQPEAREESDMLKHLLSLMLERKRVLRALGTRQTAGEQTYLHVKSKRQMQVPIVDISTKLMLKIEDTIGDIIL</sequence>
<comment type="caution">
    <text evidence="1">The sequence shown here is derived from an EMBL/GenBank/DDBJ whole genome shotgun (WGS) entry which is preliminary data.</text>
</comment>
<dbReference type="Proteomes" id="UP001225316">
    <property type="component" value="Unassembled WGS sequence"/>
</dbReference>
<keyword evidence="2" id="KW-1185">Reference proteome</keyword>
<dbReference type="RefSeq" id="WP_308947973.1">
    <property type="nucleotide sequence ID" value="NZ_JARXHW010000001.1"/>
</dbReference>
<name>A0ABU1AQU2_9BACT</name>
<gene>
    <name evidence="1" type="ORF">QEH52_00620</name>
</gene>
<dbReference type="EMBL" id="JARXHW010000001">
    <property type="protein sequence ID" value="MDQ8205997.1"/>
    <property type="molecule type" value="Genomic_DNA"/>
</dbReference>
<proteinExistence type="predicted"/>
<organism evidence="1 2">
    <name type="scientific">Thalassobacterium maritimum</name>
    <dbReference type="NCBI Taxonomy" id="3041265"/>
    <lineage>
        <taxon>Bacteria</taxon>
        <taxon>Pseudomonadati</taxon>
        <taxon>Verrucomicrobiota</taxon>
        <taxon>Opitutia</taxon>
        <taxon>Puniceicoccales</taxon>
        <taxon>Coraliomargaritaceae</taxon>
        <taxon>Thalassobacterium</taxon>
    </lineage>
</organism>
<evidence type="ECO:0008006" key="3">
    <source>
        <dbReference type="Google" id="ProtNLM"/>
    </source>
</evidence>
<accession>A0ABU1AQU2</accession>